<gene>
    <name evidence="1" type="ORF">HY912_04585</name>
</gene>
<comment type="caution">
    <text evidence="1">The sequence shown here is derived from an EMBL/GenBank/DDBJ whole genome shotgun (WGS) entry which is preliminary data.</text>
</comment>
<evidence type="ECO:0008006" key="3">
    <source>
        <dbReference type="Google" id="ProtNLM"/>
    </source>
</evidence>
<proteinExistence type="predicted"/>
<dbReference type="AlphaFoldDB" id="A0A9D6UYJ4"/>
<reference evidence="1" key="1">
    <citation type="submission" date="2020-07" db="EMBL/GenBank/DDBJ databases">
        <title>Huge and variable diversity of episymbiotic CPR bacteria and DPANN archaea in groundwater ecosystems.</title>
        <authorList>
            <person name="He C.Y."/>
            <person name="Keren R."/>
            <person name="Whittaker M."/>
            <person name="Farag I.F."/>
            <person name="Doudna J."/>
            <person name="Cate J.H.D."/>
            <person name="Banfield J.F."/>
        </authorList>
    </citation>
    <scope>NUCLEOTIDE SEQUENCE</scope>
    <source>
        <strain evidence="1">NC_groundwater_1664_Pr3_B-0.1um_52_9</strain>
    </source>
</reference>
<dbReference type="Proteomes" id="UP000807825">
    <property type="component" value="Unassembled WGS sequence"/>
</dbReference>
<organism evidence="1 2">
    <name type="scientific">Desulfomonile tiedjei</name>
    <dbReference type="NCBI Taxonomy" id="2358"/>
    <lineage>
        <taxon>Bacteria</taxon>
        <taxon>Pseudomonadati</taxon>
        <taxon>Thermodesulfobacteriota</taxon>
        <taxon>Desulfomonilia</taxon>
        <taxon>Desulfomonilales</taxon>
        <taxon>Desulfomonilaceae</taxon>
        <taxon>Desulfomonile</taxon>
    </lineage>
</organism>
<evidence type="ECO:0000313" key="1">
    <source>
        <dbReference type="EMBL" id="MBI5248751.1"/>
    </source>
</evidence>
<name>A0A9D6UYJ4_9BACT</name>
<evidence type="ECO:0000313" key="2">
    <source>
        <dbReference type="Proteomes" id="UP000807825"/>
    </source>
</evidence>
<sequence>MNCHEFKNWLLDKDLLGREAATCAKQHVDTCDRCRKLLALDQEVENSIRATLAKVEPPDRLRAAVDQNIKYAERSPFFRRVPWKTLAPALAAAVFFFVLLNPFAAHIDSVDDLAALAVTNHLSGDLTMAVKAGETADMSHWFEQRLGFSVRPPGMENEGLRFIGGRLCKLGPVKVAYFFYDKGEQRVSVFGLSSKEVRFDLESQKHVRKTIQGCEVDIWRDGDLIYAMVI</sequence>
<dbReference type="EMBL" id="JACRDE010000135">
    <property type="protein sequence ID" value="MBI5248751.1"/>
    <property type="molecule type" value="Genomic_DNA"/>
</dbReference>
<protein>
    <recommendedName>
        <fullName evidence="3">Anti-sigma factor</fullName>
    </recommendedName>
</protein>
<accession>A0A9D6UYJ4</accession>